<sequence length="112" mass="13533">MRSRVLRYTYIIVILYVSYRQCTYWITSRRCRCLCSGYDDNEKNAENTDDDDDEEEANRRKRIRRKENVKDEDVKDEKNTHARAGPPTRPLSTLCYIRFFKTNIYTSIKTYI</sequence>
<feature type="region of interest" description="Disordered" evidence="1">
    <location>
        <begin position="37"/>
        <end position="89"/>
    </location>
</feature>
<organism evidence="2">
    <name type="scientific">Schizaphis graminum</name>
    <name type="common">Green bug aphid</name>
    <dbReference type="NCBI Taxonomy" id="13262"/>
    <lineage>
        <taxon>Eukaryota</taxon>
        <taxon>Metazoa</taxon>
        <taxon>Ecdysozoa</taxon>
        <taxon>Arthropoda</taxon>
        <taxon>Hexapoda</taxon>
        <taxon>Insecta</taxon>
        <taxon>Pterygota</taxon>
        <taxon>Neoptera</taxon>
        <taxon>Paraneoptera</taxon>
        <taxon>Hemiptera</taxon>
        <taxon>Sternorrhyncha</taxon>
        <taxon>Aphidomorpha</taxon>
        <taxon>Aphidoidea</taxon>
        <taxon>Aphididae</taxon>
        <taxon>Aphidini</taxon>
        <taxon>Schizaphis</taxon>
    </lineage>
</organism>
<accession>A0A2S2NAR8</accession>
<dbReference type="AlphaFoldDB" id="A0A2S2NAR8"/>
<feature type="compositionally biased region" description="Basic and acidic residues" evidence="1">
    <location>
        <begin position="66"/>
        <end position="80"/>
    </location>
</feature>
<dbReference type="EMBL" id="GGMR01001579">
    <property type="protein sequence ID" value="MBY14198.1"/>
    <property type="molecule type" value="Transcribed_RNA"/>
</dbReference>
<reference evidence="2" key="1">
    <citation type="submission" date="2018-04" db="EMBL/GenBank/DDBJ databases">
        <title>Transcriptome of Schizaphis graminum biotype I.</title>
        <authorList>
            <person name="Scully E.D."/>
            <person name="Geib S.M."/>
            <person name="Palmer N.A."/>
            <person name="Koch K."/>
            <person name="Bradshaw J."/>
            <person name="Heng-Moss T."/>
            <person name="Sarath G."/>
        </authorList>
    </citation>
    <scope>NUCLEOTIDE SEQUENCE</scope>
</reference>
<proteinExistence type="predicted"/>
<protein>
    <submittedName>
        <fullName evidence="2">Uncharacterized protein</fullName>
    </submittedName>
</protein>
<gene>
    <name evidence="2" type="ORF">g.12092</name>
</gene>
<feature type="compositionally biased region" description="Acidic residues" evidence="1">
    <location>
        <begin position="47"/>
        <end position="56"/>
    </location>
</feature>
<evidence type="ECO:0000313" key="2">
    <source>
        <dbReference type="EMBL" id="MBY14198.1"/>
    </source>
</evidence>
<name>A0A2S2NAR8_SCHGA</name>
<evidence type="ECO:0000256" key="1">
    <source>
        <dbReference type="SAM" id="MobiDB-lite"/>
    </source>
</evidence>